<dbReference type="InterPro" id="IPR013783">
    <property type="entry name" value="Ig-like_fold"/>
</dbReference>
<evidence type="ECO:0000259" key="9">
    <source>
        <dbReference type="Pfam" id="PF24778"/>
    </source>
</evidence>
<evidence type="ECO:0000256" key="5">
    <source>
        <dbReference type="ARBA" id="ARBA00023273"/>
    </source>
</evidence>
<dbReference type="InterPro" id="IPR056310">
    <property type="entry name" value="Ig-CFAP74_4th"/>
</dbReference>
<keyword evidence="11" id="KW-0282">Flagellum</keyword>
<evidence type="ECO:0000259" key="7">
    <source>
        <dbReference type="Pfam" id="PF22544"/>
    </source>
</evidence>
<dbReference type="Pfam" id="PF24798">
    <property type="entry name" value="Ig-CFAP74_4th"/>
    <property type="match status" value="1"/>
</dbReference>
<dbReference type="InterPro" id="IPR053879">
    <property type="entry name" value="HYDIN_VesB_CFA65-like_Ig"/>
</dbReference>
<protein>
    <submittedName>
        <fullName evidence="11">Cilia- and flagella-associated protein 74</fullName>
    </submittedName>
</protein>
<evidence type="ECO:0000259" key="8">
    <source>
        <dbReference type="Pfam" id="PF24770"/>
    </source>
</evidence>
<gene>
    <name evidence="11" type="ORF">LOD99_6536</name>
</gene>
<dbReference type="EMBL" id="JAKMXF010000318">
    <property type="protein sequence ID" value="KAI6649747.1"/>
    <property type="molecule type" value="Genomic_DNA"/>
</dbReference>
<evidence type="ECO:0000256" key="4">
    <source>
        <dbReference type="ARBA" id="ARBA00023069"/>
    </source>
</evidence>
<feature type="domain" description="HYDIN/VesB/CFA65-like Ig-like" evidence="7">
    <location>
        <begin position="927"/>
        <end position="1009"/>
    </location>
</feature>
<evidence type="ECO:0000256" key="3">
    <source>
        <dbReference type="ARBA" id="ARBA00022490"/>
    </source>
</evidence>
<feature type="domain" description="CFAP74 second Ig-like" evidence="8">
    <location>
        <begin position="364"/>
        <end position="426"/>
    </location>
</feature>
<accession>A0AAV7JLZ9</accession>
<feature type="domain" description="CFAP74 third Ig-like" evidence="9">
    <location>
        <begin position="502"/>
        <end position="615"/>
    </location>
</feature>
<comment type="subcellular location">
    <subcellularLocation>
        <location evidence="1">Cell projection</location>
        <location evidence="1">Cilium</location>
    </subcellularLocation>
    <subcellularLocation>
        <location evidence="2">Cytoplasm</location>
    </subcellularLocation>
</comment>
<proteinExistence type="predicted"/>
<feature type="compositionally biased region" description="Basic residues" evidence="6">
    <location>
        <begin position="152"/>
        <end position="172"/>
    </location>
</feature>
<keyword evidence="4" id="KW-0969">Cilium</keyword>
<reference evidence="11 12" key="1">
    <citation type="journal article" date="2023" name="BMC Biol.">
        <title>The compact genome of the sponge Oopsacas minuta (Hexactinellida) is lacking key metazoan core genes.</title>
        <authorList>
            <person name="Santini S."/>
            <person name="Schenkelaars Q."/>
            <person name="Jourda C."/>
            <person name="Duchesne M."/>
            <person name="Belahbib H."/>
            <person name="Rocher C."/>
            <person name="Selva M."/>
            <person name="Riesgo A."/>
            <person name="Vervoort M."/>
            <person name="Leys S.P."/>
            <person name="Kodjabachian L."/>
            <person name="Le Bivic A."/>
            <person name="Borchiellini C."/>
            <person name="Claverie J.M."/>
            <person name="Renard E."/>
        </authorList>
    </citation>
    <scope>NUCLEOTIDE SEQUENCE [LARGE SCALE GENOMIC DNA]</scope>
    <source>
        <strain evidence="11">SPO-2</strain>
    </source>
</reference>
<name>A0AAV7JLZ9_9METZ</name>
<dbReference type="Gene3D" id="2.60.40.10">
    <property type="entry name" value="Immunoglobulins"/>
    <property type="match status" value="5"/>
</dbReference>
<keyword evidence="12" id="KW-1185">Reference proteome</keyword>
<evidence type="ECO:0000256" key="2">
    <source>
        <dbReference type="ARBA" id="ARBA00004496"/>
    </source>
</evidence>
<dbReference type="Pfam" id="PF24778">
    <property type="entry name" value="Ig-CFAP74_3rd"/>
    <property type="match status" value="1"/>
</dbReference>
<evidence type="ECO:0000256" key="1">
    <source>
        <dbReference type="ARBA" id="ARBA00004138"/>
    </source>
</evidence>
<feature type="domain" description="CFAP74 fourth Ig-like" evidence="10">
    <location>
        <begin position="621"/>
        <end position="715"/>
    </location>
</feature>
<dbReference type="InterPro" id="IPR056307">
    <property type="entry name" value="Ig-CFAP74_3rd"/>
</dbReference>
<comment type="caution">
    <text evidence="11">The sequence shown here is derived from an EMBL/GenBank/DDBJ whole genome shotgun (WGS) entry which is preliminary data.</text>
</comment>
<evidence type="ECO:0000259" key="10">
    <source>
        <dbReference type="Pfam" id="PF24798"/>
    </source>
</evidence>
<feature type="region of interest" description="Disordered" evidence="6">
    <location>
        <begin position="123"/>
        <end position="203"/>
    </location>
</feature>
<sequence>MAEEDIARNFFHQTLDKLREEKDKEREVEQKKKDKMTSAYASLHQNIIENRGVLNAIQDVKMYEKIQKDNEREERRKHLLKLDKDPNEQFLMEERFEKYKDRKKAFEKKTEEGKEMILERIIREEKNRKKQERKNSNLHWMDKYDSQAMKRNASRKLPRVKLHKRSHTSAKKYIKESEREKERGRDSAGEVDKNSGSSGEEILPEPEYRGLWEIYSKQKPPKQEPKLISDESMQKAMEKLRTGIVRKQVAAGREFKGLPFRSQPDTVLFKDFEINKPYLKKVQLTNVSYTVNYCKFVEVTDNLKDFCFVEFDPPGSLSAGLTCWFQIKFIPKIDIDIEGAVCFMTQSGPFEIPVSCCMKKCIVSLEKERIDFGRICKGEKARKCIELKNEGIIPTDFTIGDIIQTETTEEIQLEEVEQSQVQLDENQGSGLEIMKTELIETSYIKCLKSSGCLEGYSETVVEFEFTPHEAGVEVRDFTIRFSHKGIEPVICTVCAESVDLPIFLEKESLDMRICTVGYFYQDSIVIQNQATNSMNISNDIPNSLNNIIQILPKNALVQGQNKLNIQLQFTPNLELWNEMYNLYFDSENGEFQVKFNFLVKGQTLPLPFTLYATVTRAEIIFDKTQINFGTCHMQECITSTVQLTNNSLLPQKIGFISMPDFITISPEDGFITLVPKEECTLRITFTPDKIRFNEFSLTCKTQYDRDYIIHCTGKGVQSGLQLSHTKISFRSTIIDDFSFAKIHISNPRIARLSSAKVRGVAPVNTNRIFQFEVPDSANIRITPEAGKLEPGDELKICIEFSPIIPIQDIIDLARENTKEEVTSLEGGTNSKVSILEKKGSNVMLGKNSKLNMDVPVKEKIKEDSPAWCEAREKLIQMFEDKLETFRIPCYVSIATQSPTVLPDETLHLEVTLPSTKPKLKVNCLQGKCVDFGECLIGMKIVQKLELENISNQEITFKVNPLNVNGPFEVINTPRPIPPGKLFNLVVNFVPETNELCHEECIIYYDEYNRISFFLTAKGVEPEIDLLDSQDNLMGDELALGDVVLNESLEYIFAISNKTTIAIDYWCELSDLDTGNNFTGLPAFNITQFHGVVEANSKKDITIIFTPDRPSLHFAEKIKIRINKKQNYFTFKITGRGHEMNLYPHHDYIHPKDIMVDPYPKRYHDIIKVIIYRKIDDDVTTAHDVLKITNIKHRTTGHKPNGDFLLEMIEPIPTRKAFLLEPMKSVVEAGTTFEVNITFDPKQLEAGEIRQLAYYKLTLKGDVVKQYCLLLRGVDATHMLV</sequence>
<dbReference type="Pfam" id="PF22544">
    <property type="entry name" value="HYDIN_VesB_CFA65-like_Ig"/>
    <property type="match status" value="1"/>
</dbReference>
<evidence type="ECO:0000313" key="12">
    <source>
        <dbReference type="Proteomes" id="UP001165289"/>
    </source>
</evidence>
<evidence type="ECO:0000256" key="6">
    <source>
        <dbReference type="SAM" id="MobiDB-lite"/>
    </source>
</evidence>
<dbReference type="GO" id="GO:0005929">
    <property type="term" value="C:cilium"/>
    <property type="evidence" value="ECO:0007669"/>
    <property type="project" value="UniProtKB-SubCell"/>
</dbReference>
<evidence type="ECO:0000313" key="11">
    <source>
        <dbReference type="EMBL" id="KAI6649747.1"/>
    </source>
</evidence>
<dbReference type="GO" id="GO:0005737">
    <property type="term" value="C:cytoplasm"/>
    <property type="evidence" value="ECO:0007669"/>
    <property type="project" value="UniProtKB-SubCell"/>
</dbReference>
<dbReference type="Pfam" id="PF24771">
    <property type="entry name" value="Ig_CFAP74_1st"/>
    <property type="match status" value="1"/>
</dbReference>
<feature type="compositionally biased region" description="Basic and acidic residues" evidence="6">
    <location>
        <begin position="173"/>
        <end position="193"/>
    </location>
</feature>
<organism evidence="11 12">
    <name type="scientific">Oopsacas minuta</name>
    <dbReference type="NCBI Taxonomy" id="111878"/>
    <lineage>
        <taxon>Eukaryota</taxon>
        <taxon>Metazoa</taxon>
        <taxon>Porifera</taxon>
        <taxon>Hexactinellida</taxon>
        <taxon>Hexasterophora</taxon>
        <taxon>Lyssacinosida</taxon>
        <taxon>Leucopsacidae</taxon>
        <taxon>Oopsacas</taxon>
    </lineage>
</organism>
<dbReference type="AlphaFoldDB" id="A0AAV7JLZ9"/>
<dbReference type="PANTHER" id="PTHR22538:SF0">
    <property type="entry name" value="CILIA- AND FLAGELLA-ASSOCIATED PROTEIN 74"/>
    <property type="match status" value="1"/>
</dbReference>
<dbReference type="Pfam" id="PF24770">
    <property type="entry name" value="Ig-CFAP74_2"/>
    <property type="match status" value="1"/>
</dbReference>
<keyword evidence="3" id="KW-0963">Cytoplasm</keyword>
<dbReference type="InterPro" id="IPR056306">
    <property type="entry name" value="Ig-CFAP74_2nd"/>
</dbReference>
<keyword evidence="5" id="KW-0966">Cell projection</keyword>
<dbReference type="PANTHER" id="PTHR22538">
    <property type="entry name" value="CILIA- AND FLAGELLA-ASSOCIATED PROTEIN 74"/>
    <property type="match status" value="1"/>
</dbReference>
<dbReference type="Proteomes" id="UP001165289">
    <property type="component" value="Unassembled WGS sequence"/>
</dbReference>